<evidence type="ECO:0000256" key="4">
    <source>
        <dbReference type="ARBA" id="ARBA00022777"/>
    </source>
</evidence>
<organism evidence="8">
    <name type="scientific">Fagus sylvatica</name>
    <name type="common">Beechnut</name>
    <dbReference type="NCBI Taxonomy" id="28930"/>
    <lineage>
        <taxon>Eukaryota</taxon>
        <taxon>Viridiplantae</taxon>
        <taxon>Streptophyta</taxon>
        <taxon>Embryophyta</taxon>
        <taxon>Tracheophyta</taxon>
        <taxon>Spermatophyta</taxon>
        <taxon>Magnoliopsida</taxon>
        <taxon>eudicotyledons</taxon>
        <taxon>Gunneridae</taxon>
        <taxon>Pentapetalae</taxon>
        <taxon>rosids</taxon>
        <taxon>fabids</taxon>
        <taxon>Fagales</taxon>
        <taxon>Fagaceae</taxon>
        <taxon>Fagus</taxon>
    </lineage>
</organism>
<evidence type="ECO:0000256" key="3">
    <source>
        <dbReference type="ARBA" id="ARBA00022741"/>
    </source>
</evidence>
<dbReference type="EC" id="2.7.11.1" evidence="1"/>
<dbReference type="InterPro" id="IPR036940">
    <property type="entry name" value="PI3/4_kinase_cat_sf"/>
</dbReference>
<dbReference type="SMART" id="SM00146">
    <property type="entry name" value="PI3Kc"/>
    <property type="match status" value="1"/>
</dbReference>
<dbReference type="InterPro" id="IPR050517">
    <property type="entry name" value="DDR_Repair_Kinase"/>
</dbReference>
<dbReference type="GO" id="GO:0016242">
    <property type="term" value="P:negative regulation of macroautophagy"/>
    <property type="evidence" value="ECO:0007669"/>
    <property type="project" value="TreeGrafter"/>
</dbReference>
<keyword evidence="5" id="KW-0067">ATP-binding</keyword>
<name>A0A2N9F1J8_FAGSY</name>
<dbReference type="InterPro" id="IPR018936">
    <property type="entry name" value="PI3/4_kinase_CS"/>
</dbReference>
<dbReference type="InterPro" id="IPR011009">
    <property type="entry name" value="Kinase-like_dom_sf"/>
</dbReference>
<keyword evidence="2" id="KW-0808">Transferase</keyword>
<dbReference type="GO" id="GO:0031929">
    <property type="term" value="P:TOR signaling"/>
    <property type="evidence" value="ECO:0007669"/>
    <property type="project" value="TreeGrafter"/>
</dbReference>
<evidence type="ECO:0000313" key="8">
    <source>
        <dbReference type="EMBL" id="SPC80751.1"/>
    </source>
</evidence>
<dbReference type="SUPFAM" id="SSF56112">
    <property type="entry name" value="Protein kinase-like (PK-like)"/>
    <property type="match status" value="1"/>
</dbReference>
<dbReference type="InterPro" id="IPR000403">
    <property type="entry name" value="PI3/4_kinase_cat_dom"/>
</dbReference>
<dbReference type="GO" id="GO:0005737">
    <property type="term" value="C:cytoplasm"/>
    <property type="evidence" value="ECO:0007669"/>
    <property type="project" value="TreeGrafter"/>
</dbReference>
<dbReference type="FunFam" id="1.10.1070.11:FF:000017">
    <property type="entry name" value="Serine/threonine-protein kinase TOR"/>
    <property type="match status" value="1"/>
</dbReference>
<evidence type="ECO:0000256" key="2">
    <source>
        <dbReference type="ARBA" id="ARBA00022679"/>
    </source>
</evidence>
<dbReference type="FunFam" id="3.30.1010.10:FF:000006">
    <property type="entry name" value="Serine/threonine-protein kinase TOR"/>
    <property type="match status" value="1"/>
</dbReference>
<dbReference type="SMART" id="SM01343">
    <property type="entry name" value="FATC"/>
    <property type="match status" value="1"/>
</dbReference>
<dbReference type="GO" id="GO:0005524">
    <property type="term" value="F:ATP binding"/>
    <property type="evidence" value="ECO:0007669"/>
    <property type="project" value="UniProtKB-KW"/>
</dbReference>
<dbReference type="PROSITE" id="PS00915">
    <property type="entry name" value="PI3_4_KINASE_1"/>
    <property type="match status" value="1"/>
</dbReference>
<feature type="domain" description="FATC" evidence="7">
    <location>
        <begin position="1238"/>
        <end position="1268"/>
    </location>
</feature>
<keyword evidence="3" id="KW-0547">Nucleotide-binding</keyword>
<dbReference type="InterPro" id="IPR026960">
    <property type="entry name" value="RVT-Znf"/>
</dbReference>
<dbReference type="Pfam" id="PF13966">
    <property type="entry name" value="zf-RVT"/>
    <property type="match status" value="1"/>
</dbReference>
<proteinExistence type="predicted"/>
<reference evidence="8" key="1">
    <citation type="submission" date="2018-02" db="EMBL/GenBank/DDBJ databases">
        <authorList>
            <person name="Cohen D.B."/>
            <person name="Kent A.D."/>
        </authorList>
    </citation>
    <scope>NUCLEOTIDE SEQUENCE</scope>
</reference>
<evidence type="ECO:0000259" key="6">
    <source>
        <dbReference type="PROSITE" id="PS50290"/>
    </source>
</evidence>
<dbReference type="GO" id="GO:0004674">
    <property type="term" value="F:protein serine/threonine kinase activity"/>
    <property type="evidence" value="ECO:0007669"/>
    <property type="project" value="UniProtKB-EC"/>
</dbReference>
<dbReference type="PROSITE" id="PS50290">
    <property type="entry name" value="PI3_4_KINASE_3"/>
    <property type="match status" value="1"/>
</dbReference>
<dbReference type="InterPro" id="IPR003152">
    <property type="entry name" value="FATC_dom"/>
</dbReference>
<feature type="domain" description="PI3K/PI4K catalytic" evidence="6">
    <location>
        <begin position="855"/>
        <end position="1176"/>
    </location>
</feature>
<dbReference type="Gene3D" id="1.10.1070.11">
    <property type="entry name" value="Phosphatidylinositol 3-/4-kinase, catalytic domain"/>
    <property type="match status" value="1"/>
</dbReference>
<evidence type="ECO:0000256" key="5">
    <source>
        <dbReference type="ARBA" id="ARBA00022840"/>
    </source>
</evidence>
<dbReference type="InterPro" id="IPR026683">
    <property type="entry name" value="TOR_cat"/>
</dbReference>
<evidence type="ECO:0000256" key="1">
    <source>
        <dbReference type="ARBA" id="ARBA00012513"/>
    </source>
</evidence>
<sequence length="1268" mass="143387">MPDTNTVQTPVPNKPTPQGVIHIPEGMQRHGWVAFAKFCKDRRGHSMEVTHLNFHRNRAMHGGLGPNKCEEGSQPKITHKDRNLKNNVSIAVKNALVKTDKEGSQVPSWYDGSFTLGVNAHVGLVVNIELVYGPGAKWDVLEAKVSQIHTCAQHKTQSTNTKVGQPLDPLGRIGSSITGPTSSNSILNKSSPSSNDKILLSNLPVIPEEASQPNDEGESDGEAVNWALQLNDRKRLVIPESSPLAPLSSNPFYALSFDSLGLGNTLLTAIDEGSHPIDEWVVVSNESPFPFSFSIDGGGSDDEWEGDAMWVEPLAVSLAVLEENSILAGKIELGEDHEVAPLAITGPTSRALGDILFVTRYPTERTGTNRITSHMRDFIDFIFSLGLRDLPLEGGHFTWSNSLSRSRVKRWWESYYFSDSPSYVLAQKLKALKLDLRRWNKEELGDVNDRKQQLMSCIQDLDGIEETRSLTETERLIKDQSKNLLDGMAFSSIDDTDRNMLDLPFTEEEVLGVVKDMASEKALGPDGFSMAFFQCYWDIVKQDVMEVLHHFHTYGSFHKSIKVTFIALIPKKPGALECKDFRPISLITGIYKIIAKVLANRLKKVLEKRVCEPLQNGGLGIRNLAILNKALLGKWLWRYGTERESLWRRVVDRKYGSMWGGWCSTRVNQPYGVSLWKFIRTGWDSFSRFLTFTVGNGFRLKFWHDSWCGGQPLKVEPASFPWRTVWRSKVPPQVAFFIWSPALGKILTIDNLRRRRVTIMDWYCMCKVDGESVNHLLLHCPVALELWNLVLALFGVVWAWDLYYHVFRRIDKQLQSLTTLDLQSVSPELLECRDLELAVPGTYRADLPVVTIASFAPQLGIITSKQRPRKLTIHGSDGEDHAFLLKGHEDLRQDERVMQLFGLVNTLLENDRKTSEKDLSIERYAVIPLSPNSGLIGWVPNCDTLHQLIREYREARKVVAWGFEIALNQEHKYMLSFAPDYDHLPLVAKVEVFEYALHNTEGNDLARVLWLKSRTSEVWLERRTNYTRSLAVMSMVGYLLGLGDRHPSNLMLHRSSGKILHIDFGDCFEASMNREKFPEKVPFRLTRMLVKAMEVSGIEGNFRSTCENVIHVLRTNRDSVMAMMEAFVHDPLINWRLFYFNEVPQISLFASSNVANADESASNRELPQRGIRERERLQAFNQLGDATGVLNERAMVVMDRMSNKLTGRDFSTSSSVSKSSIQHADHSALISGETREDHGLSVKLQVQKLINQARSHENLCQNYVGSIC</sequence>
<dbReference type="PANTHER" id="PTHR11139">
    <property type="entry name" value="ATAXIA TELANGIECTASIA MUTATED ATM -RELATED"/>
    <property type="match status" value="1"/>
</dbReference>
<dbReference type="PROSITE" id="PS00916">
    <property type="entry name" value="PI3_4_KINASE_2"/>
    <property type="match status" value="1"/>
</dbReference>
<dbReference type="Gene3D" id="3.30.1010.10">
    <property type="entry name" value="Phosphatidylinositol 3-kinase Catalytic Subunit, Chain A, domain 4"/>
    <property type="match status" value="1"/>
</dbReference>
<dbReference type="GO" id="GO:0031931">
    <property type="term" value="C:TORC1 complex"/>
    <property type="evidence" value="ECO:0007669"/>
    <property type="project" value="TreeGrafter"/>
</dbReference>
<dbReference type="GO" id="GO:0005634">
    <property type="term" value="C:nucleus"/>
    <property type="evidence" value="ECO:0007669"/>
    <property type="project" value="TreeGrafter"/>
</dbReference>
<dbReference type="Pfam" id="PF00454">
    <property type="entry name" value="PI3_PI4_kinase"/>
    <property type="match status" value="1"/>
</dbReference>
<evidence type="ECO:0000259" key="7">
    <source>
        <dbReference type="PROSITE" id="PS51190"/>
    </source>
</evidence>
<dbReference type="EMBL" id="OIVN01000469">
    <property type="protein sequence ID" value="SPC80751.1"/>
    <property type="molecule type" value="Genomic_DNA"/>
</dbReference>
<dbReference type="Pfam" id="PF02260">
    <property type="entry name" value="FATC"/>
    <property type="match status" value="1"/>
</dbReference>
<dbReference type="PROSITE" id="PS51190">
    <property type="entry name" value="FATC"/>
    <property type="match status" value="1"/>
</dbReference>
<dbReference type="PANTHER" id="PTHR11139:SF9">
    <property type="entry name" value="SERINE_THREONINE-PROTEIN KINASE MTOR"/>
    <property type="match status" value="1"/>
</dbReference>
<keyword evidence="4" id="KW-0418">Kinase</keyword>
<dbReference type="CDD" id="cd05169">
    <property type="entry name" value="PIKKc_TOR"/>
    <property type="match status" value="1"/>
</dbReference>
<gene>
    <name evidence="8" type="ORF">FSB_LOCUS8633</name>
</gene>
<protein>
    <recommendedName>
        <fullName evidence="1">non-specific serine/threonine protein kinase</fullName>
        <ecNumber evidence="1">2.7.11.1</ecNumber>
    </recommendedName>
</protein>
<dbReference type="GO" id="GO:0031932">
    <property type="term" value="C:TORC2 complex"/>
    <property type="evidence" value="ECO:0007669"/>
    <property type="project" value="TreeGrafter"/>
</dbReference>
<accession>A0A2N9F1J8</accession>
<dbReference type="AlphaFoldDB" id="A0A2N9F1J8"/>